<name>A0A4Z2EQQ6_9TELE</name>
<accession>A0A4Z2EQQ6</accession>
<dbReference type="EMBL" id="SRLO01003754">
    <property type="protein sequence ID" value="TNN31155.1"/>
    <property type="molecule type" value="Genomic_DNA"/>
</dbReference>
<feature type="region of interest" description="Disordered" evidence="1">
    <location>
        <begin position="1"/>
        <end position="129"/>
    </location>
</feature>
<dbReference type="AlphaFoldDB" id="A0A4Z2EQQ6"/>
<organism evidence="2 3">
    <name type="scientific">Liparis tanakae</name>
    <name type="common">Tanaka's snailfish</name>
    <dbReference type="NCBI Taxonomy" id="230148"/>
    <lineage>
        <taxon>Eukaryota</taxon>
        <taxon>Metazoa</taxon>
        <taxon>Chordata</taxon>
        <taxon>Craniata</taxon>
        <taxon>Vertebrata</taxon>
        <taxon>Euteleostomi</taxon>
        <taxon>Actinopterygii</taxon>
        <taxon>Neopterygii</taxon>
        <taxon>Teleostei</taxon>
        <taxon>Neoteleostei</taxon>
        <taxon>Acanthomorphata</taxon>
        <taxon>Eupercaria</taxon>
        <taxon>Perciformes</taxon>
        <taxon>Cottioidei</taxon>
        <taxon>Cottales</taxon>
        <taxon>Liparidae</taxon>
        <taxon>Liparis</taxon>
    </lineage>
</organism>
<feature type="compositionally biased region" description="Polar residues" evidence="1">
    <location>
        <begin position="13"/>
        <end position="22"/>
    </location>
</feature>
<proteinExistence type="predicted"/>
<gene>
    <name evidence="2" type="ORF">EYF80_058693</name>
</gene>
<evidence type="ECO:0000313" key="2">
    <source>
        <dbReference type="EMBL" id="TNN31155.1"/>
    </source>
</evidence>
<reference evidence="2 3" key="1">
    <citation type="submission" date="2019-03" db="EMBL/GenBank/DDBJ databases">
        <title>First draft genome of Liparis tanakae, snailfish: a comprehensive survey of snailfish specific genes.</title>
        <authorList>
            <person name="Kim W."/>
            <person name="Song I."/>
            <person name="Jeong J.-H."/>
            <person name="Kim D."/>
            <person name="Kim S."/>
            <person name="Ryu S."/>
            <person name="Song J.Y."/>
            <person name="Lee S.K."/>
        </authorList>
    </citation>
    <scope>NUCLEOTIDE SEQUENCE [LARGE SCALE GENOMIC DNA]</scope>
    <source>
        <tissue evidence="2">Muscle</tissue>
    </source>
</reference>
<feature type="compositionally biased region" description="Basic and acidic residues" evidence="1">
    <location>
        <begin position="28"/>
        <end position="38"/>
    </location>
</feature>
<feature type="compositionally biased region" description="Basic residues" evidence="1">
    <location>
        <begin position="1"/>
        <end position="11"/>
    </location>
</feature>
<dbReference type="Proteomes" id="UP000314294">
    <property type="component" value="Unassembled WGS sequence"/>
</dbReference>
<keyword evidence="3" id="KW-1185">Reference proteome</keyword>
<sequence length="129" mass="14507">MKHSSPVRLHPRATSSARTAKNQNRRRSVTETRGENHNESPQFIETRPSPEFWFPPPAPVRDPSPASRPPPPPHDGDDDVLHDEELQTSSRPEEHELLRKTPRLLHPPPSVSSLLPLGSRAARGEELEC</sequence>
<protein>
    <submittedName>
        <fullName evidence="2">Uncharacterized protein</fullName>
    </submittedName>
</protein>
<feature type="compositionally biased region" description="Pro residues" evidence="1">
    <location>
        <begin position="53"/>
        <end position="73"/>
    </location>
</feature>
<comment type="caution">
    <text evidence="2">The sequence shown here is derived from an EMBL/GenBank/DDBJ whole genome shotgun (WGS) entry which is preliminary data.</text>
</comment>
<evidence type="ECO:0000313" key="3">
    <source>
        <dbReference type="Proteomes" id="UP000314294"/>
    </source>
</evidence>
<evidence type="ECO:0000256" key="1">
    <source>
        <dbReference type="SAM" id="MobiDB-lite"/>
    </source>
</evidence>